<dbReference type="InterPro" id="IPR029510">
    <property type="entry name" value="Ald_DH_CS_GLU"/>
</dbReference>
<dbReference type="EMBL" id="MOMC01000114">
    <property type="protein sequence ID" value="ONH22236.1"/>
    <property type="molecule type" value="Genomic_DNA"/>
</dbReference>
<gene>
    <name evidence="6" type="ORF">BL253_36300</name>
</gene>
<dbReference type="OrthoDB" id="6882680at2"/>
<dbReference type="Gene3D" id="3.40.605.10">
    <property type="entry name" value="Aldehyde Dehydrogenase, Chain A, domain 1"/>
    <property type="match status" value="1"/>
</dbReference>
<dbReference type="PANTHER" id="PTHR42804">
    <property type="entry name" value="ALDEHYDE DEHYDROGENASE"/>
    <property type="match status" value="1"/>
</dbReference>
<dbReference type="InterPro" id="IPR015590">
    <property type="entry name" value="Aldehyde_DH_dom"/>
</dbReference>
<dbReference type="AlphaFoldDB" id="A0A1V2I1N7"/>
<dbReference type="CDD" id="cd07139">
    <property type="entry name" value="ALDH_AldA-Rv0768"/>
    <property type="match status" value="1"/>
</dbReference>
<dbReference type="RefSeq" id="WP_076822621.1">
    <property type="nucleotide sequence ID" value="NZ_MOMC01000114.1"/>
</dbReference>
<dbReference type="PANTHER" id="PTHR42804:SF1">
    <property type="entry name" value="ALDEHYDE DEHYDROGENASE-RELATED"/>
    <property type="match status" value="1"/>
</dbReference>
<evidence type="ECO:0000313" key="6">
    <source>
        <dbReference type="EMBL" id="ONH22236.1"/>
    </source>
</evidence>
<dbReference type="FunFam" id="3.40.605.10:FF:000007">
    <property type="entry name" value="NAD/NADP-dependent betaine aldehyde dehydrogenase"/>
    <property type="match status" value="1"/>
</dbReference>
<dbReference type="InterPro" id="IPR016161">
    <property type="entry name" value="Ald_DH/histidinol_DH"/>
</dbReference>
<dbReference type="SUPFAM" id="SSF53720">
    <property type="entry name" value="ALDH-like"/>
    <property type="match status" value="1"/>
</dbReference>
<dbReference type="PROSITE" id="PS00687">
    <property type="entry name" value="ALDEHYDE_DEHYDR_GLU"/>
    <property type="match status" value="1"/>
</dbReference>
<comment type="similarity">
    <text evidence="1 4">Belongs to the aldehyde dehydrogenase family.</text>
</comment>
<evidence type="ECO:0000259" key="5">
    <source>
        <dbReference type="Pfam" id="PF00171"/>
    </source>
</evidence>
<reference evidence="7" key="1">
    <citation type="submission" date="2016-10" db="EMBL/GenBank/DDBJ databases">
        <title>Frankia sp. NRRL B-16386 Genome sequencing.</title>
        <authorList>
            <person name="Ghodhbane-Gtari F."/>
            <person name="Swanson E."/>
            <person name="Gueddou A."/>
            <person name="Hezbri K."/>
            <person name="Ktari K."/>
            <person name="Nouioui I."/>
            <person name="Morris K."/>
            <person name="Simpson S."/>
            <person name="Abebe-Akele F."/>
            <person name="Thomas K."/>
            <person name="Gtari M."/>
            <person name="Tisa L.S."/>
        </authorList>
    </citation>
    <scope>NUCLEOTIDE SEQUENCE [LARGE SCALE GENOMIC DNA]</scope>
    <source>
        <strain evidence="7">NRRL B-16386</strain>
    </source>
</reference>
<keyword evidence="2 4" id="KW-0560">Oxidoreductase</keyword>
<evidence type="ECO:0000313" key="7">
    <source>
        <dbReference type="Proteomes" id="UP000188929"/>
    </source>
</evidence>
<sequence length="489" mass="51284">MTSALASPVRHPDRLFIGGAWTPSAGGSSFAVTDSNDEGLYVDIVAAGPEDVSRAVVAARTAFDSGPWPRMTPAERAPYLRAFVNAIRERSDLIADSWARETGTVVGLGRGGGNAAARFWEQAADLADSVEWTERHPTSDGRGYGLLARTPAGVVGAIIPWNSPMLTGSMKLAPALLAGCTVVLKASPEAPVSAYLLAEIAEEVGLPDGVLNVLTADREVSELLVTDPRVDKITFTGSTAAGRRIGSIVGGRIGRMTLELGGKSAAVVLDDADIEAAARSLALSEINMTGQACLSLTRIVVQRDRHDEMLEAIAETFRQVAVGSALETGSQMGPLASAAQLERVAGYIEIGRRSGAVLAAGGGRPEHLPRGYFVEPTVFGGVDNSSRIAQEEIFGPVLSVIPADSEDEAIRIANDTVYGLYGSVFTSDTDRYARVAGEIRAGTVSQNGFRSSTSIAFGGFKQSGVGREGGKEGILDFTETKVLLYDDPA</sequence>
<dbReference type="InterPro" id="IPR016162">
    <property type="entry name" value="Ald_DH_N"/>
</dbReference>
<comment type="caution">
    <text evidence="6">The sequence shown here is derived from an EMBL/GenBank/DDBJ whole genome shotgun (WGS) entry which is preliminary data.</text>
</comment>
<dbReference type="Pfam" id="PF00171">
    <property type="entry name" value="Aldedh"/>
    <property type="match status" value="1"/>
</dbReference>
<dbReference type="InterPro" id="IPR016163">
    <property type="entry name" value="Ald_DH_C"/>
</dbReference>
<proteinExistence type="inferred from homology"/>
<protein>
    <submittedName>
        <fullName evidence="6">Aldehyde dehydrogenase</fullName>
    </submittedName>
</protein>
<evidence type="ECO:0000256" key="2">
    <source>
        <dbReference type="ARBA" id="ARBA00023002"/>
    </source>
</evidence>
<dbReference type="Gene3D" id="3.40.309.10">
    <property type="entry name" value="Aldehyde Dehydrogenase, Chain A, domain 2"/>
    <property type="match status" value="1"/>
</dbReference>
<dbReference type="GO" id="GO:0016620">
    <property type="term" value="F:oxidoreductase activity, acting on the aldehyde or oxo group of donors, NAD or NADP as acceptor"/>
    <property type="evidence" value="ECO:0007669"/>
    <property type="project" value="InterPro"/>
</dbReference>
<dbReference type="STRING" id="1834516.BL253_36300"/>
<feature type="domain" description="Aldehyde dehydrogenase" evidence="5">
    <location>
        <begin position="21"/>
        <end position="482"/>
    </location>
</feature>
<feature type="active site" evidence="3">
    <location>
        <position position="259"/>
    </location>
</feature>
<name>A0A1V2I1N7_9ACTN</name>
<organism evidence="6 7">
    <name type="scientific">Pseudofrankia asymbiotica</name>
    <dbReference type="NCBI Taxonomy" id="1834516"/>
    <lineage>
        <taxon>Bacteria</taxon>
        <taxon>Bacillati</taxon>
        <taxon>Actinomycetota</taxon>
        <taxon>Actinomycetes</taxon>
        <taxon>Frankiales</taxon>
        <taxon>Frankiaceae</taxon>
        <taxon>Pseudofrankia</taxon>
    </lineage>
</organism>
<evidence type="ECO:0000256" key="4">
    <source>
        <dbReference type="RuleBase" id="RU003345"/>
    </source>
</evidence>
<dbReference type="FunFam" id="3.40.309.10:FF:000012">
    <property type="entry name" value="Betaine aldehyde dehydrogenase"/>
    <property type="match status" value="1"/>
</dbReference>
<dbReference type="Proteomes" id="UP000188929">
    <property type="component" value="Unassembled WGS sequence"/>
</dbReference>
<evidence type="ECO:0000256" key="3">
    <source>
        <dbReference type="PROSITE-ProRule" id="PRU10007"/>
    </source>
</evidence>
<accession>A0A1V2I1N7</accession>
<keyword evidence="7" id="KW-1185">Reference proteome</keyword>
<evidence type="ECO:0000256" key="1">
    <source>
        <dbReference type="ARBA" id="ARBA00009986"/>
    </source>
</evidence>